<dbReference type="GO" id="GO:0009246">
    <property type="term" value="P:enterobacterial common antigen biosynthetic process"/>
    <property type="evidence" value="ECO:0007669"/>
    <property type="project" value="TreeGrafter"/>
</dbReference>
<reference evidence="10" key="1">
    <citation type="submission" date="2015-05" db="EMBL/GenBank/DDBJ databases">
        <authorList>
            <consortium name="Pathogen Informatics"/>
        </authorList>
    </citation>
    <scope>NUCLEOTIDE SEQUENCE [LARGE SCALE GENOMIC DNA]</scope>
    <source>
        <strain evidence="10">M72</strain>
    </source>
</reference>
<keyword evidence="4 7" id="KW-0812">Transmembrane</keyword>
<keyword evidence="6 7" id="KW-0472">Membrane</keyword>
<accession>A0A0M6WQA6</accession>
<feature type="transmembrane region" description="Helical" evidence="7">
    <location>
        <begin position="89"/>
        <end position="111"/>
    </location>
</feature>
<evidence type="ECO:0000256" key="5">
    <source>
        <dbReference type="ARBA" id="ARBA00022989"/>
    </source>
</evidence>
<dbReference type="GO" id="GO:0005886">
    <property type="term" value="C:plasma membrane"/>
    <property type="evidence" value="ECO:0007669"/>
    <property type="project" value="UniProtKB-SubCell"/>
</dbReference>
<feature type="transmembrane region" description="Helical" evidence="7">
    <location>
        <begin position="273"/>
        <end position="294"/>
    </location>
</feature>
<comment type="similarity">
    <text evidence="2">Belongs to the acyltransferase 3 family.</text>
</comment>
<dbReference type="InterPro" id="IPR002656">
    <property type="entry name" value="Acyl_transf_3_dom"/>
</dbReference>
<evidence type="ECO:0000256" key="1">
    <source>
        <dbReference type="ARBA" id="ARBA00004651"/>
    </source>
</evidence>
<dbReference type="PANTHER" id="PTHR40074:SF2">
    <property type="entry name" value="O-ACETYLTRANSFERASE WECH"/>
    <property type="match status" value="1"/>
</dbReference>
<feature type="transmembrane region" description="Helical" evidence="7">
    <location>
        <begin position="50"/>
        <end position="69"/>
    </location>
</feature>
<dbReference type="Pfam" id="PF01757">
    <property type="entry name" value="Acyl_transf_3"/>
    <property type="match status" value="1"/>
</dbReference>
<name>A0A0M6WQA6_9FIRM</name>
<evidence type="ECO:0000256" key="7">
    <source>
        <dbReference type="SAM" id="Phobius"/>
    </source>
</evidence>
<dbReference type="GO" id="GO:0016413">
    <property type="term" value="F:O-acetyltransferase activity"/>
    <property type="evidence" value="ECO:0007669"/>
    <property type="project" value="TreeGrafter"/>
</dbReference>
<keyword evidence="5 7" id="KW-1133">Transmembrane helix</keyword>
<dbReference type="OrthoDB" id="9806160at2"/>
<dbReference type="EMBL" id="CVRR01000028">
    <property type="protein sequence ID" value="CRL39786.1"/>
    <property type="molecule type" value="Genomic_DNA"/>
</dbReference>
<evidence type="ECO:0000256" key="2">
    <source>
        <dbReference type="ARBA" id="ARBA00007400"/>
    </source>
</evidence>
<feature type="transmembrane region" description="Helical" evidence="7">
    <location>
        <begin position="131"/>
        <end position="151"/>
    </location>
</feature>
<feature type="domain" description="Acyltransferase 3" evidence="8">
    <location>
        <begin position="18"/>
        <end position="321"/>
    </location>
</feature>
<protein>
    <recommendedName>
        <fullName evidence="8">Acyltransferase 3 domain-containing protein</fullName>
    </recommendedName>
</protein>
<dbReference type="Proteomes" id="UP000049979">
    <property type="component" value="Unassembled WGS sequence"/>
</dbReference>
<evidence type="ECO:0000256" key="6">
    <source>
        <dbReference type="ARBA" id="ARBA00023136"/>
    </source>
</evidence>
<comment type="subcellular location">
    <subcellularLocation>
        <location evidence="1">Cell membrane</location>
        <topology evidence="1">Multi-pass membrane protein</topology>
    </subcellularLocation>
</comment>
<proteinExistence type="inferred from homology"/>
<feature type="transmembrane region" description="Helical" evidence="7">
    <location>
        <begin position="163"/>
        <end position="182"/>
    </location>
</feature>
<feature type="transmembrane region" description="Helical" evidence="7">
    <location>
        <begin position="188"/>
        <end position="206"/>
    </location>
</feature>
<evidence type="ECO:0000256" key="3">
    <source>
        <dbReference type="ARBA" id="ARBA00022475"/>
    </source>
</evidence>
<dbReference type="PANTHER" id="PTHR40074">
    <property type="entry name" value="O-ACETYLTRANSFERASE WECH"/>
    <property type="match status" value="1"/>
</dbReference>
<dbReference type="RefSeq" id="WP_055068110.1">
    <property type="nucleotide sequence ID" value="NZ_CP173697.1"/>
</dbReference>
<gene>
    <name evidence="9" type="ORF">M72_30521</name>
</gene>
<evidence type="ECO:0000256" key="4">
    <source>
        <dbReference type="ARBA" id="ARBA00022692"/>
    </source>
</evidence>
<feature type="transmembrane region" description="Helical" evidence="7">
    <location>
        <begin position="306"/>
        <end position="328"/>
    </location>
</feature>
<feature type="transmembrane region" description="Helical" evidence="7">
    <location>
        <begin position="12"/>
        <end position="30"/>
    </location>
</feature>
<feature type="transmembrane region" description="Helical" evidence="7">
    <location>
        <begin position="241"/>
        <end position="261"/>
    </location>
</feature>
<organism evidence="9 10">
    <name type="scientific">Roseburia faecis</name>
    <dbReference type="NCBI Taxonomy" id="301302"/>
    <lineage>
        <taxon>Bacteria</taxon>
        <taxon>Bacillati</taxon>
        <taxon>Bacillota</taxon>
        <taxon>Clostridia</taxon>
        <taxon>Lachnospirales</taxon>
        <taxon>Lachnospiraceae</taxon>
        <taxon>Roseburia</taxon>
    </lineage>
</organism>
<keyword evidence="3" id="KW-1003">Cell membrane</keyword>
<dbReference type="STRING" id="301302.ERS852420_03476"/>
<evidence type="ECO:0000313" key="9">
    <source>
        <dbReference type="EMBL" id="CRL39786.1"/>
    </source>
</evidence>
<keyword evidence="10" id="KW-1185">Reference proteome</keyword>
<sequence length="337" mass="39186">MKKTNNSVLSQYRGALMGISIILIIVFHFTDDCHYYSYHFSGWISFFWRYISSSSVDAFLFFSGLGLYYSMKKRSDVRSFYIRRLKRILIPYCIVAVPSYILLDVCVDKTGWGEAIKDFTFITFFSDGDRLYWYIGLMLLCYLIYPYIFQIVDSARDAIDGEIRLISMVSAVTVLALVIALYEKEVFGNVNIALLRLPVFIAGCFYGRSSYEKRESYWKWLILFALSGYLLTMLPSGSPIFARYVTGIFNISCCAGIAWIFSQLSMRPVIRILEWFGAHSLELYLVHVTIRKFMKGAAFYTCRLRYELVLVCSSIVVAWILQILVRYITDHMIKEKR</sequence>
<dbReference type="AlphaFoldDB" id="A0A0M6WQA6"/>
<evidence type="ECO:0000259" key="8">
    <source>
        <dbReference type="Pfam" id="PF01757"/>
    </source>
</evidence>
<evidence type="ECO:0000313" key="10">
    <source>
        <dbReference type="Proteomes" id="UP000049979"/>
    </source>
</evidence>
<feature type="transmembrane region" description="Helical" evidence="7">
    <location>
        <begin position="218"/>
        <end position="235"/>
    </location>
</feature>